<accession>A0A8C5JZC2</accession>
<dbReference type="PRINTS" id="PR00237">
    <property type="entry name" value="GPCRRHODOPSN"/>
</dbReference>
<organism evidence="14 15">
    <name type="scientific">Jaculus jaculus</name>
    <name type="common">Lesser Egyptian jerboa</name>
    <dbReference type="NCBI Taxonomy" id="51337"/>
    <lineage>
        <taxon>Eukaryota</taxon>
        <taxon>Metazoa</taxon>
        <taxon>Chordata</taxon>
        <taxon>Craniata</taxon>
        <taxon>Vertebrata</taxon>
        <taxon>Euteleostomi</taxon>
        <taxon>Mammalia</taxon>
        <taxon>Eutheria</taxon>
        <taxon>Euarchontoglires</taxon>
        <taxon>Glires</taxon>
        <taxon>Rodentia</taxon>
        <taxon>Myomorpha</taxon>
        <taxon>Dipodoidea</taxon>
        <taxon>Dipodidae</taxon>
        <taxon>Dipodinae</taxon>
        <taxon>Jaculus</taxon>
    </lineage>
</organism>
<feature type="transmembrane region" description="Helical" evidence="12">
    <location>
        <begin position="269"/>
        <end position="288"/>
    </location>
</feature>
<dbReference type="Gene3D" id="1.20.1070.10">
    <property type="entry name" value="Rhodopsin 7-helix transmembrane proteins"/>
    <property type="match status" value="1"/>
</dbReference>
<keyword evidence="12" id="KW-0552">Olfaction</keyword>
<dbReference type="FunFam" id="1.20.1070.10:FF:000015">
    <property type="entry name" value="Olfactory receptor"/>
    <property type="match status" value="1"/>
</dbReference>
<dbReference type="PRINTS" id="PR00245">
    <property type="entry name" value="OLFACTORYR"/>
</dbReference>
<dbReference type="AlphaFoldDB" id="A0A8C5JZC2"/>
<keyword evidence="15" id="KW-1185">Reference proteome</keyword>
<dbReference type="InterPro" id="IPR017452">
    <property type="entry name" value="GPCR_Rhodpsn_7TM"/>
</dbReference>
<comment type="similarity">
    <text evidence="2 11">Belongs to the G-protein coupled receptor 1 family.</text>
</comment>
<evidence type="ECO:0000256" key="2">
    <source>
        <dbReference type="ARBA" id="ARBA00010663"/>
    </source>
</evidence>
<evidence type="ECO:0000256" key="11">
    <source>
        <dbReference type="RuleBase" id="RU000688"/>
    </source>
</evidence>
<proteinExistence type="inferred from homology"/>
<dbReference type="InterPro" id="IPR000276">
    <property type="entry name" value="GPCR_Rhodpsn"/>
</dbReference>
<dbReference type="SUPFAM" id="SSF81321">
    <property type="entry name" value="Family A G protein-coupled receptor-like"/>
    <property type="match status" value="1"/>
</dbReference>
<evidence type="ECO:0000256" key="6">
    <source>
        <dbReference type="ARBA" id="ARBA00023040"/>
    </source>
</evidence>
<keyword evidence="7 12" id="KW-0472">Membrane</keyword>
<dbReference type="Ensembl" id="ENSJJAT00000001968.1">
    <property type="protein sequence ID" value="ENSJJAP00000001434.1"/>
    <property type="gene ID" value="ENSJJAG00000001609.1"/>
</dbReference>
<evidence type="ECO:0000313" key="15">
    <source>
        <dbReference type="Proteomes" id="UP000694385"/>
    </source>
</evidence>
<name>A0A8C5JZC2_JACJA</name>
<dbReference type="GO" id="GO:0004930">
    <property type="term" value="F:G protein-coupled receptor activity"/>
    <property type="evidence" value="ECO:0007669"/>
    <property type="project" value="UniProtKB-KW"/>
</dbReference>
<evidence type="ECO:0000313" key="14">
    <source>
        <dbReference type="Ensembl" id="ENSJJAP00000001434.1"/>
    </source>
</evidence>
<comment type="function">
    <text evidence="10">Possible taste receptor.</text>
</comment>
<dbReference type="PANTHER" id="PTHR48001">
    <property type="entry name" value="OLFACTORY RECEPTOR"/>
    <property type="match status" value="1"/>
</dbReference>
<evidence type="ECO:0000256" key="3">
    <source>
        <dbReference type="ARBA" id="ARBA00022475"/>
    </source>
</evidence>
<evidence type="ECO:0000256" key="12">
    <source>
        <dbReference type="RuleBase" id="RU363047"/>
    </source>
</evidence>
<dbReference type="FunFam" id="1.10.1220.70:FF:000001">
    <property type="entry name" value="Olfactory receptor"/>
    <property type="match status" value="1"/>
</dbReference>
<evidence type="ECO:0000256" key="7">
    <source>
        <dbReference type="ARBA" id="ARBA00023136"/>
    </source>
</evidence>
<keyword evidence="5 12" id="KW-1133">Transmembrane helix</keyword>
<dbReference type="PROSITE" id="PS00237">
    <property type="entry name" value="G_PROTEIN_RECEP_F1_1"/>
    <property type="match status" value="1"/>
</dbReference>
<reference evidence="14" key="1">
    <citation type="submission" date="2025-08" db="UniProtKB">
        <authorList>
            <consortium name="Ensembl"/>
        </authorList>
    </citation>
    <scope>IDENTIFICATION</scope>
</reference>
<dbReference type="GeneTree" id="ENSGT00940000162202"/>
<feature type="transmembrane region" description="Helical" evidence="12">
    <location>
        <begin position="23"/>
        <end position="46"/>
    </location>
</feature>
<evidence type="ECO:0000256" key="8">
    <source>
        <dbReference type="ARBA" id="ARBA00023170"/>
    </source>
</evidence>
<feature type="transmembrane region" description="Helical" evidence="12">
    <location>
        <begin position="138"/>
        <end position="156"/>
    </location>
</feature>
<feature type="domain" description="G-protein coupled receptors family 1 profile" evidence="13">
    <location>
        <begin position="39"/>
        <end position="286"/>
    </location>
</feature>
<evidence type="ECO:0000259" key="13">
    <source>
        <dbReference type="PROSITE" id="PS50262"/>
    </source>
</evidence>
<keyword evidence="9 11" id="KW-0807">Transducer</keyword>
<evidence type="ECO:0000256" key="1">
    <source>
        <dbReference type="ARBA" id="ARBA00004651"/>
    </source>
</evidence>
<dbReference type="GO" id="GO:0005886">
    <property type="term" value="C:plasma membrane"/>
    <property type="evidence" value="ECO:0007669"/>
    <property type="project" value="UniProtKB-SubCell"/>
</dbReference>
<reference evidence="14" key="2">
    <citation type="submission" date="2025-09" db="UniProtKB">
        <authorList>
            <consortium name="Ensembl"/>
        </authorList>
    </citation>
    <scope>IDENTIFICATION</scope>
</reference>
<feature type="transmembrane region" description="Helical" evidence="12">
    <location>
        <begin position="198"/>
        <end position="224"/>
    </location>
</feature>
<comment type="subcellular location">
    <subcellularLocation>
        <location evidence="1 12">Cell membrane</location>
        <topology evidence="1 12">Multi-pass membrane protein</topology>
    </subcellularLocation>
</comment>
<protein>
    <recommendedName>
        <fullName evidence="12">Olfactory receptor</fullName>
    </recommendedName>
</protein>
<evidence type="ECO:0000256" key="9">
    <source>
        <dbReference type="ARBA" id="ARBA00023224"/>
    </source>
</evidence>
<dbReference type="OMA" id="MIFPLQY"/>
<dbReference type="Proteomes" id="UP000694385">
    <property type="component" value="Unassembled WGS sequence"/>
</dbReference>
<evidence type="ECO:0000256" key="4">
    <source>
        <dbReference type="ARBA" id="ARBA00022692"/>
    </source>
</evidence>
<keyword evidence="4 11" id="KW-0812">Transmembrane</keyword>
<feature type="transmembrane region" description="Helical" evidence="12">
    <location>
        <begin position="96"/>
        <end position="118"/>
    </location>
</feature>
<sequence length="315" mass="35130">MRNASAVSEFVLLGLTADPQVQAALFVLFLVVYLLTLTGNSTMLLLVMSDAHLHSPMYFFLAHLSFLDVWYSSVSVPKMLENLMSKTKTIPVGSCLTQAFFVFATGGTEAFLLAVMAYDRYVAICHPLLYGQMMSSRLCVGLVWGSWGVALLNALMNTLLAVNLKFCDYRTIHHYTCELPSLFLISCSDVSTNITVMLWSFVIHAFVTFLLILSSYACIVSTILSISSTTGRSKAFSTCSSHLIVVILYFGSASLRYLMPTSGSPLELIFSLQYSVITPMMNPLIYSLKNKEVKAAVKKMFGKYFDHRHWVRKTI</sequence>
<dbReference type="CDD" id="cd15229">
    <property type="entry name" value="7tmA_OR8S1-like"/>
    <property type="match status" value="1"/>
</dbReference>
<keyword evidence="12" id="KW-0716">Sensory transduction</keyword>
<keyword evidence="8 11" id="KW-0675">Receptor</keyword>
<dbReference type="GO" id="GO:0004984">
    <property type="term" value="F:olfactory receptor activity"/>
    <property type="evidence" value="ECO:0007669"/>
    <property type="project" value="InterPro"/>
</dbReference>
<gene>
    <name evidence="14" type="primary">LOC101597934</name>
</gene>
<evidence type="ECO:0000256" key="10">
    <source>
        <dbReference type="ARBA" id="ARBA00053672"/>
    </source>
</evidence>
<keyword evidence="6 11" id="KW-0297">G-protein coupled receptor</keyword>
<keyword evidence="3 12" id="KW-1003">Cell membrane</keyword>
<feature type="transmembrane region" description="Helical" evidence="12">
    <location>
        <begin position="236"/>
        <end position="257"/>
    </location>
</feature>
<dbReference type="PROSITE" id="PS50262">
    <property type="entry name" value="G_PROTEIN_RECEP_F1_2"/>
    <property type="match status" value="1"/>
</dbReference>
<dbReference type="Pfam" id="PF13853">
    <property type="entry name" value="7tm_4"/>
    <property type="match status" value="1"/>
</dbReference>
<dbReference type="InterPro" id="IPR000725">
    <property type="entry name" value="Olfact_rcpt"/>
</dbReference>
<evidence type="ECO:0000256" key="5">
    <source>
        <dbReference type="ARBA" id="ARBA00022989"/>
    </source>
</evidence>